<gene>
    <name evidence="2" type="ORF">DFJ69_5769</name>
</gene>
<dbReference type="Gene3D" id="2.30.130.30">
    <property type="entry name" value="Hypothetical protein"/>
    <property type="match status" value="1"/>
</dbReference>
<dbReference type="CDD" id="cd06554">
    <property type="entry name" value="ASCH_ASC-1_like"/>
    <property type="match status" value="1"/>
</dbReference>
<accession>A0A3D9T0B8</accession>
<dbReference type="InterPro" id="IPR015947">
    <property type="entry name" value="PUA-like_sf"/>
</dbReference>
<feature type="domain" description="ASCH" evidence="1">
    <location>
        <begin position="4"/>
        <end position="99"/>
    </location>
</feature>
<keyword evidence="3" id="KW-1185">Reference proteome</keyword>
<dbReference type="Pfam" id="PF04266">
    <property type="entry name" value="ASCH"/>
    <property type="match status" value="1"/>
</dbReference>
<dbReference type="RefSeq" id="WP_170177805.1">
    <property type="nucleotide sequence ID" value="NZ_QTTT01000001.1"/>
</dbReference>
<dbReference type="InterPro" id="IPR007374">
    <property type="entry name" value="ASCH_domain"/>
</dbReference>
<evidence type="ECO:0000259" key="1">
    <source>
        <dbReference type="Pfam" id="PF04266"/>
    </source>
</evidence>
<organism evidence="2 3">
    <name type="scientific">Thermomonospora umbrina</name>
    <dbReference type="NCBI Taxonomy" id="111806"/>
    <lineage>
        <taxon>Bacteria</taxon>
        <taxon>Bacillati</taxon>
        <taxon>Actinomycetota</taxon>
        <taxon>Actinomycetes</taxon>
        <taxon>Streptosporangiales</taxon>
        <taxon>Thermomonosporaceae</taxon>
        <taxon>Thermomonospora</taxon>
    </lineage>
</organism>
<reference evidence="2 3" key="1">
    <citation type="submission" date="2018-08" db="EMBL/GenBank/DDBJ databases">
        <title>Sequencing the genomes of 1000 actinobacteria strains.</title>
        <authorList>
            <person name="Klenk H.-P."/>
        </authorList>
    </citation>
    <scope>NUCLEOTIDE SEQUENCE [LARGE SCALE GENOMIC DNA]</scope>
    <source>
        <strain evidence="2 3">DSM 43927</strain>
    </source>
</reference>
<dbReference type="SUPFAM" id="SSF88697">
    <property type="entry name" value="PUA domain-like"/>
    <property type="match status" value="1"/>
</dbReference>
<dbReference type="AlphaFoldDB" id="A0A3D9T0B8"/>
<comment type="caution">
    <text evidence="2">The sequence shown here is derived from an EMBL/GenBank/DDBJ whole genome shotgun (WGS) entry which is preliminary data.</text>
</comment>
<sequence>MKALTIRQPWAWAIVHGGKTIENRTWQTFYRGPLAIHAGTGVGNRWEFESALESVAGRCGLPPQAVAHLSRVRGSVIAIAELADVCADCLYSAHTAPLRCECGTWAVNGQRHLRLTEVRALPEPVPARGALGLWSLPPDVAAAVRTQVDGGRS</sequence>
<proteinExistence type="predicted"/>
<name>A0A3D9T0B8_9ACTN</name>
<protein>
    <submittedName>
        <fullName evidence="2">ASCH domain-containing protein</fullName>
    </submittedName>
</protein>
<evidence type="ECO:0000313" key="2">
    <source>
        <dbReference type="EMBL" id="REF00241.1"/>
    </source>
</evidence>
<dbReference type="Proteomes" id="UP000256661">
    <property type="component" value="Unassembled WGS sequence"/>
</dbReference>
<evidence type="ECO:0000313" key="3">
    <source>
        <dbReference type="Proteomes" id="UP000256661"/>
    </source>
</evidence>
<dbReference type="EMBL" id="QTTT01000001">
    <property type="protein sequence ID" value="REF00241.1"/>
    <property type="molecule type" value="Genomic_DNA"/>
</dbReference>